<feature type="chain" id="PRO_5003488434" description="Spore coat protein U domain-containing protein" evidence="1">
    <location>
        <begin position="21"/>
        <end position="184"/>
    </location>
</feature>
<dbReference type="PATRIC" id="fig|1088721.3.peg.4810"/>
<evidence type="ECO:0000313" key="3">
    <source>
        <dbReference type="Proteomes" id="UP000004030"/>
    </source>
</evidence>
<keyword evidence="1" id="KW-0732">Signal</keyword>
<sequence>MKKLFLATAALAVIATPAFAADSDSKDFRIRANVKPECSIEDPENVNFGNLSINRAPGTDALTLTTDYDNNYQNVWASCNYAAGITLKTENGGLTTDEVNDGPDAADFTDIIYYHASLRPSDGSAFSPVFLNTESTPGKTRTRTQTDAFHDDAILRIVIPSGVNTKRPLAGQYSDVATVSLGPV</sequence>
<dbReference type="OrthoDB" id="7596099at2"/>
<dbReference type="Proteomes" id="UP000004030">
    <property type="component" value="Unassembled WGS sequence"/>
</dbReference>
<protein>
    <recommendedName>
        <fullName evidence="4">Spore coat protein U domain-containing protein</fullName>
    </recommendedName>
</protein>
<evidence type="ECO:0008006" key="4">
    <source>
        <dbReference type="Google" id="ProtNLM"/>
    </source>
</evidence>
<dbReference type="EMBL" id="AGFM01000097">
    <property type="protein sequence ID" value="EHJ58150.1"/>
    <property type="molecule type" value="Genomic_DNA"/>
</dbReference>
<gene>
    <name evidence="2" type="ORF">NSU_4900</name>
</gene>
<dbReference type="AlphaFoldDB" id="G6EKM9"/>
<feature type="signal peptide" evidence="1">
    <location>
        <begin position="1"/>
        <end position="20"/>
    </location>
</feature>
<proteinExistence type="predicted"/>
<comment type="caution">
    <text evidence="2">The sequence shown here is derived from an EMBL/GenBank/DDBJ whole genome shotgun (WGS) entry which is preliminary data.</text>
</comment>
<dbReference type="RefSeq" id="WP_007015807.1">
    <property type="nucleotide sequence ID" value="NZ_AGFM01000097.1"/>
</dbReference>
<name>G6EKM9_9SPHN</name>
<evidence type="ECO:0000313" key="2">
    <source>
        <dbReference type="EMBL" id="EHJ58150.1"/>
    </source>
</evidence>
<evidence type="ECO:0000256" key="1">
    <source>
        <dbReference type="SAM" id="SignalP"/>
    </source>
</evidence>
<organism evidence="2 3">
    <name type="scientific">Novosphingobium pentaromativorans US6-1</name>
    <dbReference type="NCBI Taxonomy" id="1088721"/>
    <lineage>
        <taxon>Bacteria</taxon>
        <taxon>Pseudomonadati</taxon>
        <taxon>Pseudomonadota</taxon>
        <taxon>Alphaproteobacteria</taxon>
        <taxon>Sphingomonadales</taxon>
        <taxon>Sphingomonadaceae</taxon>
        <taxon>Novosphingobium</taxon>
    </lineage>
</organism>
<accession>G6EKM9</accession>
<reference evidence="2 3" key="1">
    <citation type="journal article" date="2012" name="J. Bacteriol.">
        <title>Genome sequence of benzo(a)pyrene-degrading bacterium Novosphingobium pentaromativorans US6-1.</title>
        <authorList>
            <person name="Luo Y.R."/>
            <person name="Kang S.G."/>
            <person name="Kim S.J."/>
            <person name="Kim M.R."/>
            <person name="Li N."/>
            <person name="Lee J.H."/>
            <person name="Kwon K.K."/>
        </authorList>
    </citation>
    <scope>NUCLEOTIDE SEQUENCE [LARGE SCALE GENOMIC DNA]</scope>
    <source>
        <strain evidence="2 3">US6-1</strain>
    </source>
</reference>
<keyword evidence="3" id="KW-1185">Reference proteome</keyword>
<dbReference type="KEGG" id="npn:JI59_25625"/>